<organism evidence="1 2">
    <name type="scientific">Escherichia phage vB_EcoP_PAS59</name>
    <dbReference type="NCBI Taxonomy" id="3053873"/>
    <lineage>
        <taxon>Viruses</taxon>
        <taxon>Duplodnaviria</taxon>
        <taxon>Heunggongvirae</taxon>
        <taxon>Uroviricota</taxon>
        <taxon>Caudoviricetes</taxon>
        <taxon>Mktvariviridae</taxon>
        <taxon>Gordonclarkvirinae</taxon>
        <taxon>Suseptimavirus</taxon>
        <taxon>Suseptimavirus PAS59</taxon>
    </lineage>
</organism>
<evidence type="ECO:0000313" key="1">
    <source>
        <dbReference type="EMBL" id="WMX18869.1"/>
    </source>
</evidence>
<sequence length="83" mass="9062">MQISNKTPPEPTVQVKDMTPGDVFRSVEYPGEFFIRTPSASVDGVTKPVTAVQLSTGHLFRLELDMAAIPVPTAILRFDGDTE</sequence>
<protein>
    <submittedName>
        <fullName evidence="1">Uncharacterized protein</fullName>
    </submittedName>
</protein>
<reference evidence="1 2" key="1">
    <citation type="submission" date="2023-05" db="EMBL/GenBank/DDBJ databases">
        <title>Complete genome sequence of three non-O157 smooth Escherichia coli infecting phages.</title>
        <authorList>
            <person name="Pas C."/>
            <person name="Briers Y."/>
            <person name="Fieseler L."/>
        </authorList>
    </citation>
    <scope>NUCLEOTIDE SEQUENCE [LARGE SCALE GENOMIC DNA]</scope>
</reference>
<evidence type="ECO:0000313" key="2">
    <source>
        <dbReference type="Proteomes" id="UP001182149"/>
    </source>
</evidence>
<dbReference type="Proteomes" id="UP001182149">
    <property type="component" value="Segment"/>
</dbReference>
<name>A0AA51VJF2_9CAUD</name>
<keyword evidence="2" id="KW-1185">Reference proteome</keyword>
<dbReference type="EMBL" id="OQ921332">
    <property type="protein sequence ID" value="WMX18869.1"/>
    <property type="molecule type" value="Genomic_DNA"/>
</dbReference>
<accession>A0AA51VJF2</accession>
<proteinExistence type="predicted"/>